<dbReference type="Gene3D" id="3.40.50.300">
    <property type="entry name" value="P-loop containing nucleotide triphosphate hydrolases"/>
    <property type="match status" value="1"/>
</dbReference>
<accession>A0A4Y9ACG1</accession>
<dbReference type="InterPro" id="IPR004435">
    <property type="entry name" value="MobB_dom"/>
</dbReference>
<proteinExistence type="predicted"/>
<dbReference type="Pfam" id="PF03205">
    <property type="entry name" value="MobB"/>
    <property type="match status" value="1"/>
</dbReference>
<evidence type="ECO:0000313" key="4">
    <source>
        <dbReference type="Proteomes" id="UP000298484"/>
    </source>
</evidence>
<protein>
    <submittedName>
        <fullName evidence="3">Molybdopterin-guanine dinucleotide biosynthesis protein B</fullName>
    </submittedName>
</protein>
<dbReference type="Proteomes" id="UP000298484">
    <property type="component" value="Unassembled WGS sequence"/>
</dbReference>
<evidence type="ECO:0000256" key="1">
    <source>
        <dbReference type="SAM" id="MobiDB-lite"/>
    </source>
</evidence>
<feature type="domain" description="Molybdopterin-guanine dinucleotide biosynthesis protein B (MobB)" evidence="2">
    <location>
        <begin position="3"/>
        <end position="130"/>
    </location>
</feature>
<dbReference type="InterPro" id="IPR027417">
    <property type="entry name" value="P-loop_NTPase"/>
</dbReference>
<dbReference type="GO" id="GO:0006777">
    <property type="term" value="P:Mo-molybdopterin cofactor biosynthetic process"/>
    <property type="evidence" value="ECO:0007669"/>
    <property type="project" value="InterPro"/>
</dbReference>
<dbReference type="NCBIfam" id="TIGR00176">
    <property type="entry name" value="mobB"/>
    <property type="match status" value="1"/>
</dbReference>
<dbReference type="OrthoDB" id="9786803at2"/>
<dbReference type="AlphaFoldDB" id="A0A4Y9ACG1"/>
<dbReference type="EMBL" id="SRHY01000005">
    <property type="protein sequence ID" value="TFJ93588.1"/>
    <property type="molecule type" value="Genomic_DNA"/>
</dbReference>
<dbReference type="InterPro" id="IPR052539">
    <property type="entry name" value="MGD_biosynthesis_adapter"/>
</dbReference>
<dbReference type="PANTHER" id="PTHR40072">
    <property type="entry name" value="MOLYBDOPTERIN-GUANINE DINUCLEOTIDE BIOSYNTHESIS ADAPTER PROTEIN-RELATED"/>
    <property type="match status" value="1"/>
</dbReference>
<dbReference type="RefSeq" id="WP_135109277.1">
    <property type="nucleotide sequence ID" value="NZ_SRHY01000005.1"/>
</dbReference>
<gene>
    <name evidence="3" type="primary">mobB</name>
    <name evidence="3" type="ORF">E4U82_06410</name>
</gene>
<dbReference type="GO" id="GO:0005525">
    <property type="term" value="F:GTP binding"/>
    <property type="evidence" value="ECO:0007669"/>
    <property type="project" value="InterPro"/>
</dbReference>
<feature type="region of interest" description="Disordered" evidence="1">
    <location>
        <begin position="33"/>
        <end position="53"/>
    </location>
</feature>
<dbReference type="CDD" id="cd03116">
    <property type="entry name" value="MobB"/>
    <property type="match status" value="1"/>
</dbReference>
<keyword evidence="4" id="KW-1185">Reference proteome</keyword>
<comment type="caution">
    <text evidence="3">The sequence shown here is derived from an EMBL/GenBank/DDBJ whole genome shotgun (WGS) entry which is preliminary data.</text>
</comment>
<evidence type="ECO:0000259" key="2">
    <source>
        <dbReference type="Pfam" id="PF03205"/>
    </source>
</evidence>
<organism evidence="3 4">
    <name type="scientific">Lentibacillus salicampi</name>
    <dbReference type="NCBI Taxonomy" id="175306"/>
    <lineage>
        <taxon>Bacteria</taxon>
        <taxon>Bacillati</taxon>
        <taxon>Bacillota</taxon>
        <taxon>Bacilli</taxon>
        <taxon>Bacillales</taxon>
        <taxon>Bacillaceae</taxon>
        <taxon>Lentibacillus</taxon>
    </lineage>
</organism>
<sequence length="168" mass="18701">MQICQIAGYKHSGKTTLMNQLVRYFSEKGLQVGSLKHHGHGGEPEGLEGTDSHQHLKSGSVVSGVQGGELTQLTLQMPFELDELIKLYGTFPLDLLLIEGYKQANYRKIVLIKNEADLSLLRELSNIIAVGTRDVTLVENQKYPVFDLNDLKKDISALADYIRRGFDG</sequence>
<dbReference type="SUPFAM" id="SSF52540">
    <property type="entry name" value="P-loop containing nucleoside triphosphate hydrolases"/>
    <property type="match status" value="1"/>
</dbReference>
<name>A0A4Y9ACG1_9BACI</name>
<evidence type="ECO:0000313" key="3">
    <source>
        <dbReference type="EMBL" id="TFJ93588.1"/>
    </source>
</evidence>
<reference evidence="3 4" key="1">
    <citation type="submission" date="2019-03" db="EMBL/GenBank/DDBJ databases">
        <title>Genome sequence of Lentibacillus salicampi ATCC BAA-719.</title>
        <authorList>
            <person name="Maclea K.S."/>
            <person name="Simoes Junior M."/>
        </authorList>
    </citation>
    <scope>NUCLEOTIDE SEQUENCE [LARGE SCALE GENOMIC DNA]</scope>
    <source>
        <strain evidence="3 4">ATCC BAA-719</strain>
    </source>
</reference>
<dbReference type="PANTHER" id="PTHR40072:SF1">
    <property type="entry name" value="MOLYBDOPTERIN-GUANINE DINUCLEOTIDE BIOSYNTHESIS ADAPTER PROTEIN"/>
    <property type="match status" value="1"/>
</dbReference>